<keyword evidence="2" id="KW-1185">Reference proteome</keyword>
<organism evidence="1 2">
    <name type="scientific">Extremus antarcticus</name>
    <dbReference type="NCBI Taxonomy" id="702011"/>
    <lineage>
        <taxon>Eukaryota</taxon>
        <taxon>Fungi</taxon>
        <taxon>Dikarya</taxon>
        <taxon>Ascomycota</taxon>
        <taxon>Pezizomycotina</taxon>
        <taxon>Dothideomycetes</taxon>
        <taxon>Dothideomycetidae</taxon>
        <taxon>Mycosphaerellales</taxon>
        <taxon>Extremaceae</taxon>
        <taxon>Extremus</taxon>
    </lineage>
</organism>
<proteinExistence type="predicted"/>
<dbReference type="Proteomes" id="UP001271007">
    <property type="component" value="Unassembled WGS sequence"/>
</dbReference>
<dbReference type="AlphaFoldDB" id="A0AAJ0DEH3"/>
<accession>A0AAJ0DEH3</accession>
<reference evidence="1" key="1">
    <citation type="submission" date="2023-04" db="EMBL/GenBank/DDBJ databases">
        <title>Black Yeasts Isolated from many extreme environments.</title>
        <authorList>
            <person name="Coleine C."/>
            <person name="Stajich J.E."/>
            <person name="Selbmann L."/>
        </authorList>
    </citation>
    <scope>NUCLEOTIDE SEQUENCE</scope>
    <source>
        <strain evidence="1">CCFEE 5312</strain>
    </source>
</reference>
<protein>
    <submittedName>
        <fullName evidence="1">Uncharacterized protein</fullName>
    </submittedName>
</protein>
<evidence type="ECO:0000313" key="1">
    <source>
        <dbReference type="EMBL" id="KAK3052540.1"/>
    </source>
</evidence>
<name>A0AAJ0DEH3_9PEZI</name>
<sequence length="111" mass="12694">MSRLWRLPHQDWPEFLDGRSLERQHAIDHLGYQYQSRKPSEKKKKRMTKTKLAKLTAQLRAADRPAQLAPTAKCRLHRSTHSTKVGGHTEVSWRGPADVAVGELFFSYGVG</sequence>
<comment type="caution">
    <text evidence="1">The sequence shown here is derived from an EMBL/GenBank/DDBJ whole genome shotgun (WGS) entry which is preliminary data.</text>
</comment>
<evidence type="ECO:0000313" key="2">
    <source>
        <dbReference type="Proteomes" id="UP001271007"/>
    </source>
</evidence>
<dbReference type="EMBL" id="JAWDJX010000020">
    <property type="protein sequence ID" value="KAK3052540.1"/>
    <property type="molecule type" value="Genomic_DNA"/>
</dbReference>
<gene>
    <name evidence="1" type="ORF">LTR09_006394</name>
</gene>